<dbReference type="GO" id="GO:0031297">
    <property type="term" value="P:replication fork processing"/>
    <property type="evidence" value="ECO:0007669"/>
    <property type="project" value="TreeGrafter"/>
</dbReference>
<dbReference type="FunFam" id="3.40.50.300:FF:003021">
    <property type="entry name" value="Uncharacterized protein (Fragment)"/>
    <property type="match status" value="1"/>
</dbReference>
<feature type="region of interest" description="Disordered" evidence="6">
    <location>
        <begin position="70"/>
        <end position="103"/>
    </location>
</feature>
<feature type="coiled-coil region" evidence="5">
    <location>
        <begin position="8"/>
        <end position="36"/>
    </location>
</feature>
<dbReference type="InterPro" id="IPR001650">
    <property type="entry name" value="Helicase_C-like"/>
</dbReference>
<dbReference type="GO" id="GO:0005524">
    <property type="term" value="F:ATP binding"/>
    <property type="evidence" value="ECO:0007669"/>
    <property type="project" value="InterPro"/>
</dbReference>
<keyword evidence="3" id="KW-0539">Nucleus</keyword>
<comment type="similarity">
    <text evidence="4">Belongs to the SNF2/RAD54 helicase family. SMARCAL1 subfamily.</text>
</comment>
<dbReference type="SMART" id="SM00490">
    <property type="entry name" value="HELICc"/>
    <property type="match status" value="1"/>
</dbReference>
<dbReference type="PROSITE" id="PS51192">
    <property type="entry name" value="HELICASE_ATP_BIND_1"/>
    <property type="match status" value="1"/>
</dbReference>
<dbReference type="InterPro" id="IPR027417">
    <property type="entry name" value="P-loop_NTPase"/>
</dbReference>
<evidence type="ECO:0000256" key="2">
    <source>
        <dbReference type="ARBA" id="ARBA00022801"/>
    </source>
</evidence>
<dbReference type="PROSITE" id="PS51194">
    <property type="entry name" value="HELICASE_CTER"/>
    <property type="match status" value="1"/>
</dbReference>
<protein>
    <submittedName>
        <fullName evidence="7">SWI/SNF-related matrix-associated actin-dependent regulator of chromatin subfamily A protein 1</fullName>
    </submittedName>
</protein>
<dbReference type="CDD" id="cd18793">
    <property type="entry name" value="SF2_C_SNF"/>
    <property type="match status" value="1"/>
</dbReference>
<evidence type="ECO:0000256" key="5">
    <source>
        <dbReference type="SAM" id="Coils"/>
    </source>
</evidence>
<dbReference type="PANTHER" id="PTHR45766:SF6">
    <property type="entry name" value="SWI_SNF-RELATED MATRIX-ASSOCIATED ACTIN-DEPENDENT REGULATOR OF CHROMATIN SUBFAMILY A-LIKE PROTEIN 1"/>
    <property type="match status" value="1"/>
</dbReference>
<name>A0A0P6BSY9_9CRUS</name>
<evidence type="ECO:0000256" key="4">
    <source>
        <dbReference type="PROSITE-ProRule" id="PRU00800"/>
    </source>
</evidence>
<evidence type="ECO:0000313" key="8">
    <source>
        <dbReference type="Proteomes" id="UP000076858"/>
    </source>
</evidence>
<dbReference type="InterPro" id="IPR038718">
    <property type="entry name" value="SNF2-like_sf"/>
</dbReference>
<dbReference type="OrthoDB" id="2801544at2759"/>
<accession>A0A0P6BSY9</accession>
<dbReference type="InterPro" id="IPR010003">
    <property type="entry name" value="HARP_dom"/>
</dbReference>
<dbReference type="Pfam" id="PF07443">
    <property type="entry name" value="HARP"/>
    <property type="match status" value="1"/>
</dbReference>
<dbReference type="STRING" id="35525.A0A0P6BSY9"/>
<dbReference type="PROSITE" id="PS51467">
    <property type="entry name" value="HARP"/>
    <property type="match status" value="1"/>
</dbReference>
<evidence type="ECO:0000256" key="6">
    <source>
        <dbReference type="SAM" id="MobiDB-lite"/>
    </source>
</evidence>
<reference evidence="7 8" key="1">
    <citation type="submission" date="2016-03" db="EMBL/GenBank/DDBJ databases">
        <title>EvidentialGene: Evidence-directed Construction of Genes on Genomes.</title>
        <authorList>
            <person name="Gilbert D.G."/>
            <person name="Choi J.-H."/>
            <person name="Mockaitis K."/>
            <person name="Colbourne J."/>
            <person name="Pfrender M."/>
        </authorList>
    </citation>
    <scope>NUCLEOTIDE SEQUENCE [LARGE SCALE GENOMIC DNA]</scope>
    <source>
        <strain evidence="7 8">Xinb3</strain>
        <tissue evidence="7">Complete organism</tissue>
    </source>
</reference>
<dbReference type="Proteomes" id="UP000076858">
    <property type="component" value="Unassembled WGS sequence"/>
</dbReference>
<gene>
    <name evidence="7" type="ORF">APZ42_016949</name>
</gene>
<comment type="caution">
    <text evidence="7">The sequence shown here is derived from an EMBL/GenBank/DDBJ whole genome shotgun (WGS) entry which is preliminary data.</text>
</comment>
<keyword evidence="5" id="KW-0175">Coiled coil</keyword>
<dbReference type="SMART" id="SM00487">
    <property type="entry name" value="DEXDc"/>
    <property type="match status" value="1"/>
</dbReference>
<organism evidence="7 8">
    <name type="scientific">Daphnia magna</name>
    <dbReference type="NCBI Taxonomy" id="35525"/>
    <lineage>
        <taxon>Eukaryota</taxon>
        <taxon>Metazoa</taxon>
        <taxon>Ecdysozoa</taxon>
        <taxon>Arthropoda</taxon>
        <taxon>Crustacea</taxon>
        <taxon>Branchiopoda</taxon>
        <taxon>Diplostraca</taxon>
        <taxon>Cladocera</taxon>
        <taxon>Anomopoda</taxon>
        <taxon>Daphniidae</taxon>
        <taxon>Daphnia</taxon>
    </lineage>
</organism>
<proteinExistence type="inferred from homology"/>
<dbReference type="Gene3D" id="3.40.50.10810">
    <property type="entry name" value="Tandem AAA-ATPase domain"/>
    <property type="match status" value="1"/>
</dbReference>
<dbReference type="PANTHER" id="PTHR45766">
    <property type="entry name" value="DNA ANNEALING HELICASE AND ENDONUCLEASE ZRANB3 FAMILY MEMBER"/>
    <property type="match status" value="1"/>
</dbReference>
<dbReference type="EMBL" id="LRGB01000642">
    <property type="protein sequence ID" value="KZS17326.1"/>
    <property type="molecule type" value="Genomic_DNA"/>
</dbReference>
<dbReference type="Pfam" id="PF00176">
    <property type="entry name" value="SNF2-rel_dom"/>
    <property type="match status" value="1"/>
</dbReference>
<dbReference type="SUPFAM" id="SSF52540">
    <property type="entry name" value="P-loop containing nucleoside triphosphate hydrolases"/>
    <property type="match status" value="2"/>
</dbReference>
<dbReference type="InterPro" id="IPR049730">
    <property type="entry name" value="SNF2/RAD54-like_C"/>
</dbReference>
<dbReference type="GO" id="GO:0006281">
    <property type="term" value="P:DNA repair"/>
    <property type="evidence" value="ECO:0007669"/>
    <property type="project" value="TreeGrafter"/>
</dbReference>
<dbReference type="AlphaFoldDB" id="A0A0P6BSY9"/>
<dbReference type="Pfam" id="PF00271">
    <property type="entry name" value="Helicase_C"/>
    <property type="match status" value="1"/>
</dbReference>
<evidence type="ECO:0000313" key="7">
    <source>
        <dbReference type="EMBL" id="KZS17326.1"/>
    </source>
</evidence>
<evidence type="ECO:0000256" key="3">
    <source>
        <dbReference type="ARBA" id="ARBA00023242"/>
    </source>
</evidence>
<comment type="subcellular location">
    <subcellularLocation>
        <location evidence="1">Nucleus</location>
    </subcellularLocation>
</comment>
<sequence>MPLTAEQIKLMEENRRKALEKRAAAKKAEANQVMNKNQSNVFVGKAAVSPSSPFNPSEVKNNTSTSSFYSKFQSSTGGKSTSGTPASVSKLPPKNPKYNPSANSTRPIASFQLVSRLKFCVEAPFDNEMIEIFKKFPSKSYDPVTRKWTFSLADHQKMLESLGPLLTRYQLQPLPKFVLDIFKNLPPERNIPEVDISCIDPKLYQALLPFQRQSVYFGIHLQGRILIADDMGLGKTLQALALAHYYLSDWPLLILTPSSMKFAWDEAVKIWLPSVPLHHIQVICSGKDFIDKEVSVTICSYDLLTRRLKDLESMNFKTIIFDESHLTKTRNSKRATAASSISAQAKRVILLSGTPALSRPEELFSQLQILERKPFTGTFHAFGLRYCGAKETNFGWNYSGATNMPELQLILEEKFMIRRLKSQVLSQLPPKQRQMIILDPGSVKCDTSAMNSLAKNMTNEFARAMEKRGALLSYYSETAKAKSKAVCDYIVDLLENGKKFLCFAHHQVLLNDISHCIEQQSKEYIRIDGSVSSDERKKLCDNFQLKDSVRVAVLSITAANTGLTLTSANLVVFAELFWNPGILTQAEDRAHRIGQQDSVLVQYLVAKGTADDYLWPLVQSKLDILSKAGLSKDNFHDADTRHLSNTKSSPSIIDFLEELSQEDLSAVDDAEKQNGSFGEPESKRSKTY</sequence>
<keyword evidence="8" id="KW-1185">Reference proteome</keyword>
<dbReference type="GO" id="GO:0043596">
    <property type="term" value="C:nuclear replication fork"/>
    <property type="evidence" value="ECO:0007669"/>
    <property type="project" value="TreeGrafter"/>
</dbReference>
<dbReference type="InterPro" id="IPR000330">
    <property type="entry name" value="SNF2_N"/>
</dbReference>
<keyword evidence="2" id="KW-0378">Hydrolase</keyword>
<feature type="region of interest" description="Disordered" evidence="6">
    <location>
        <begin position="667"/>
        <end position="688"/>
    </location>
</feature>
<feature type="compositionally biased region" description="Low complexity" evidence="6">
    <location>
        <begin position="70"/>
        <end position="84"/>
    </location>
</feature>
<dbReference type="GO" id="GO:0016787">
    <property type="term" value="F:hydrolase activity"/>
    <property type="evidence" value="ECO:0007669"/>
    <property type="project" value="UniProtKB-KW"/>
</dbReference>
<dbReference type="CDD" id="cd18010">
    <property type="entry name" value="DEXHc_HARP_SMARCAL1"/>
    <property type="match status" value="1"/>
</dbReference>
<evidence type="ECO:0000256" key="1">
    <source>
        <dbReference type="ARBA" id="ARBA00004123"/>
    </source>
</evidence>
<dbReference type="Gene3D" id="3.40.50.300">
    <property type="entry name" value="P-loop containing nucleotide triphosphate hydrolases"/>
    <property type="match status" value="1"/>
</dbReference>
<dbReference type="InterPro" id="IPR014001">
    <property type="entry name" value="Helicase_ATP-bd"/>
</dbReference>